<proteinExistence type="predicted"/>
<dbReference type="AlphaFoldDB" id="A0A4U6U7S3"/>
<evidence type="ECO:0000313" key="1">
    <source>
        <dbReference type="EMBL" id="TKW09469.1"/>
    </source>
</evidence>
<reference evidence="1" key="1">
    <citation type="submission" date="2019-03" db="EMBL/GenBank/DDBJ databases">
        <title>WGS assembly of Setaria viridis.</title>
        <authorList>
            <person name="Huang P."/>
            <person name="Jenkins J."/>
            <person name="Grimwood J."/>
            <person name="Barry K."/>
            <person name="Healey A."/>
            <person name="Mamidi S."/>
            <person name="Sreedasyam A."/>
            <person name="Shu S."/>
            <person name="Feldman M."/>
            <person name="Wu J."/>
            <person name="Yu Y."/>
            <person name="Chen C."/>
            <person name="Johnson J."/>
            <person name="Rokhsar D."/>
            <person name="Baxter I."/>
            <person name="Schmutz J."/>
            <person name="Brutnell T."/>
            <person name="Kellogg E."/>
        </authorList>
    </citation>
    <scope>NUCLEOTIDE SEQUENCE [LARGE SCALE GENOMIC DNA]</scope>
</reference>
<name>A0A4U6U7S3_SETVI</name>
<keyword evidence="2" id="KW-1185">Reference proteome</keyword>
<organism evidence="1 2">
    <name type="scientific">Setaria viridis</name>
    <name type="common">Green bristlegrass</name>
    <name type="synonym">Setaria italica subsp. viridis</name>
    <dbReference type="NCBI Taxonomy" id="4556"/>
    <lineage>
        <taxon>Eukaryota</taxon>
        <taxon>Viridiplantae</taxon>
        <taxon>Streptophyta</taxon>
        <taxon>Embryophyta</taxon>
        <taxon>Tracheophyta</taxon>
        <taxon>Spermatophyta</taxon>
        <taxon>Magnoliopsida</taxon>
        <taxon>Liliopsida</taxon>
        <taxon>Poales</taxon>
        <taxon>Poaceae</taxon>
        <taxon>PACMAD clade</taxon>
        <taxon>Panicoideae</taxon>
        <taxon>Panicodae</taxon>
        <taxon>Paniceae</taxon>
        <taxon>Cenchrinae</taxon>
        <taxon>Setaria</taxon>
    </lineage>
</organism>
<gene>
    <name evidence="1" type="ORF">SEVIR_6G103300v2</name>
</gene>
<evidence type="ECO:0000313" key="2">
    <source>
        <dbReference type="Proteomes" id="UP000298652"/>
    </source>
</evidence>
<accession>A0A4U6U7S3</accession>
<dbReference type="Gramene" id="TKW09469">
    <property type="protein sequence ID" value="TKW09469"/>
    <property type="gene ID" value="SEVIR_6G103300v2"/>
</dbReference>
<sequence length="79" mass="8878">MLISLAAAKFAFGEIRSRQLPTRTLNHRISIGGLRLGRVTSIQKVQSQPSSADSMTESVTRHRVSNCSYTHKIHFLKRV</sequence>
<dbReference type="EMBL" id="CM016557">
    <property type="protein sequence ID" value="TKW09469.1"/>
    <property type="molecule type" value="Genomic_DNA"/>
</dbReference>
<dbReference type="Proteomes" id="UP000298652">
    <property type="component" value="Chromosome 6"/>
</dbReference>
<protein>
    <submittedName>
        <fullName evidence="1">Uncharacterized protein</fullName>
    </submittedName>
</protein>